<dbReference type="RefSeq" id="XP_007915274.1">
    <property type="nucleotide sequence ID" value="XM_007917083.1"/>
</dbReference>
<dbReference type="AlphaFoldDB" id="R8BKU5"/>
<dbReference type="PANTHER" id="PTHR10953">
    <property type="entry name" value="UBIQUITIN-ACTIVATING ENZYME E1"/>
    <property type="match status" value="1"/>
</dbReference>
<evidence type="ECO:0000256" key="1">
    <source>
        <dbReference type="SAM" id="Coils"/>
    </source>
</evidence>
<feature type="coiled-coil region" evidence="1">
    <location>
        <begin position="1"/>
        <end position="35"/>
    </location>
</feature>
<dbReference type="GO" id="GO:0004792">
    <property type="term" value="F:thiosulfate-cyanide sulfurtransferase activity"/>
    <property type="evidence" value="ECO:0007669"/>
    <property type="project" value="TreeGrafter"/>
</dbReference>
<dbReference type="GO" id="GO:0032447">
    <property type="term" value="P:protein urmylation"/>
    <property type="evidence" value="ECO:0007669"/>
    <property type="project" value="TreeGrafter"/>
</dbReference>
<dbReference type="Proteomes" id="UP000014074">
    <property type="component" value="Unassembled WGS sequence"/>
</dbReference>
<dbReference type="GeneID" id="19324991"/>
<dbReference type="Gene3D" id="3.40.50.720">
    <property type="entry name" value="NAD(P)-binding Rossmann-like Domain"/>
    <property type="match status" value="1"/>
</dbReference>
<dbReference type="GO" id="GO:0016779">
    <property type="term" value="F:nucleotidyltransferase activity"/>
    <property type="evidence" value="ECO:0007669"/>
    <property type="project" value="TreeGrafter"/>
</dbReference>
<dbReference type="GO" id="GO:0042292">
    <property type="term" value="F:URM1 activating enzyme activity"/>
    <property type="evidence" value="ECO:0007669"/>
    <property type="project" value="TreeGrafter"/>
</dbReference>
<dbReference type="GO" id="GO:0002143">
    <property type="term" value="P:tRNA wobble position uridine thiolation"/>
    <property type="evidence" value="ECO:0007669"/>
    <property type="project" value="TreeGrafter"/>
</dbReference>
<dbReference type="Pfam" id="PF00899">
    <property type="entry name" value="ThiF"/>
    <property type="match status" value="1"/>
</dbReference>
<dbReference type="InterPro" id="IPR000594">
    <property type="entry name" value="ThiF_NAD_FAD-bd"/>
</dbReference>
<gene>
    <name evidence="3" type="ORF">UCRPA7_4530</name>
</gene>
<protein>
    <submittedName>
        <fullName evidence="3">Putative molybdenum cofactor biosynthetic protein</fullName>
    </submittedName>
</protein>
<dbReference type="eggNOG" id="KOG2017">
    <property type="taxonomic scope" value="Eukaryota"/>
</dbReference>
<dbReference type="HOGENOM" id="CLU_127186_0_0_1"/>
<dbReference type="InterPro" id="IPR035985">
    <property type="entry name" value="Ubiquitin-activating_enz"/>
</dbReference>
<dbReference type="GO" id="GO:0005737">
    <property type="term" value="C:cytoplasm"/>
    <property type="evidence" value="ECO:0007669"/>
    <property type="project" value="TreeGrafter"/>
</dbReference>
<dbReference type="OrthoDB" id="10261062at2759"/>
<dbReference type="EMBL" id="KB933120">
    <property type="protein sequence ID" value="EON99950.1"/>
    <property type="molecule type" value="Genomic_DNA"/>
</dbReference>
<evidence type="ECO:0000313" key="4">
    <source>
        <dbReference type="Proteomes" id="UP000014074"/>
    </source>
</evidence>
<feature type="domain" description="THIF-type NAD/FAD binding fold" evidence="2">
    <location>
        <begin position="60"/>
        <end position="139"/>
    </location>
</feature>
<dbReference type="SUPFAM" id="SSF69572">
    <property type="entry name" value="Activating enzymes of the ubiquitin-like proteins"/>
    <property type="match status" value="1"/>
</dbReference>
<evidence type="ECO:0000259" key="2">
    <source>
        <dbReference type="Pfam" id="PF00899"/>
    </source>
</evidence>
<dbReference type="KEGG" id="tmn:UCRPA7_4530"/>
<organism evidence="3 4">
    <name type="scientific">Phaeoacremonium minimum (strain UCR-PA7)</name>
    <name type="common">Esca disease fungus</name>
    <name type="synonym">Togninia minima</name>
    <dbReference type="NCBI Taxonomy" id="1286976"/>
    <lineage>
        <taxon>Eukaryota</taxon>
        <taxon>Fungi</taxon>
        <taxon>Dikarya</taxon>
        <taxon>Ascomycota</taxon>
        <taxon>Pezizomycotina</taxon>
        <taxon>Sordariomycetes</taxon>
        <taxon>Sordariomycetidae</taxon>
        <taxon>Togniniales</taxon>
        <taxon>Togniniaceae</taxon>
        <taxon>Phaeoacremonium</taxon>
    </lineage>
</organism>
<dbReference type="InterPro" id="IPR045886">
    <property type="entry name" value="ThiF/MoeB/HesA"/>
</dbReference>
<sequence>MEGAKRSAEQLRQQIAKAEEELKLLKAQLAEAEGVATDFPSSASQNSWKWPLKAEEYQRYGRQLILPAVGVQGQLRLRASKVLIVGAGGLGCPAAAYLAGAGVGTLGVVDGDTVELSNLHRQIAHGSSRVGMSKVDSLITYAKE</sequence>
<evidence type="ECO:0000313" key="3">
    <source>
        <dbReference type="EMBL" id="EON99950.1"/>
    </source>
</evidence>
<keyword evidence="1" id="KW-0175">Coiled coil</keyword>
<proteinExistence type="predicted"/>
<reference evidence="4" key="1">
    <citation type="journal article" date="2013" name="Genome Announc.">
        <title>Draft genome sequence of the ascomycete Phaeoacremonium aleophilum strain UCR-PA7, a causal agent of the esca disease complex in grapevines.</title>
        <authorList>
            <person name="Blanco-Ulate B."/>
            <person name="Rolshausen P."/>
            <person name="Cantu D."/>
        </authorList>
    </citation>
    <scope>NUCLEOTIDE SEQUENCE [LARGE SCALE GENOMIC DNA]</scope>
    <source>
        <strain evidence="4">UCR-PA7</strain>
    </source>
</reference>
<keyword evidence="4" id="KW-1185">Reference proteome</keyword>
<name>R8BKU5_PHAM7</name>
<dbReference type="PANTHER" id="PTHR10953:SF102">
    <property type="entry name" value="ADENYLYLTRANSFERASE AND SULFURTRANSFERASE MOCS3"/>
    <property type="match status" value="1"/>
</dbReference>
<accession>R8BKU5</accession>